<dbReference type="SUPFAM" id="SSF56112">
    <property type="entry name" value="Protein kinase-like (PK-like)"/>
    <property type="match status" value="2"/>
</dbReference>
<dbReference type="InterPro" id="IPR051681">
    <property type="entry name" value="Ser/Thr_Kinases-Pseudokinases"/>
</dbReference>
<sequence length="257" mass="28927">MDVGDLTTYINNIANPSTFSIRIKLHIALSIAQALEYSHDQNCVHCDVRADNVYLNSKLQVKLNMLVLFQRLTNDDGVEPFPLPGTYVWVAPEIVNVGKYTKTSDVYSFGILLTMLYTLKKPSFTMAMKNYPQDEKSIDIGTYMPIVPSKEVKISDIFLGSGGFGPVIWGSYNNQAVAVKQLRSATLKNRTQAKKFCFGLLMEYMGKGDLRRYLDSVCSSSSFLPWPTRVSMAFQLIQGIDFLHGMNIVHRDIKSLN</sequence>
<dbReference type="GO" id="GO:0005524">
    <property type="term" value="F:ATP binding"/>
    <property type="evidence" value="ECO:0007669"/>
    <property type="project" value="InterPro"/>
</dbReference>
<dbReference type="Gene3D" id="1.10.510.10">
    <property type="entry name" value="Transferase(Phosphotransferase) domain 1"/>
    <property type="match status" value="2"/>
</dbReference>
<dbReference type="PANTHER" id="PTHR44329">
    <property type="entry name" value="SERINE/THREONINE-PROTEIN KINASE TNNI3K-RELATED"/>
    <property type="match status" value="1"/>
</dbReference>
<dbReference type="OrthoDB" id="680062at2759"/>
<dbReference type="EMBL" id="JNBS01003249">
    <property type="protein sequence ID" value="OQR88420.1"/>
    <property type="molecule type" value="Genomic_DNA"/>
</dbReference>
<protein>
    <recommendedName>
        <fullName evidence="1">Protein kinase domain-containing protein</fullName>
    </recommendedName>
</protein>
<evidence type="ECO:0000259" key="1">
    <source>
        <dbReference type="PROSITE" id="PS50011"/>
    </source>
</evidence>
<accession>A0A1V9YRX3</accession>
<evidence type="ECO:0000313" key="3">
    <source>
        <dbReference type="Proteomes" id="UP000243217"/>
    </source>
</evidence>
<dbReference type="Pfam" id="PF00069">
    <property type="entry name" value="Pkinase"/>
    <property type="match status" value="1"/>
</dbReference>
<dbReference type="Gene3D" id="3.30.200.20">
    <property type="entry name" value="Phosphorylase Kinase, domain 1"/>
    <property type="match status" value="1"/>
</dbReference>
<name>A0A1V9YRX3_9STRA</name>
<dbReference type="InterPro" id="IPR001245">
    <property type="entry name" value="Ser-Thr/Tyr_kinase_cat_dom"/>
</dbReference>
<dbReference type="AlphaFoldDB" id="A0A1V9YRX3"/>
<dbReference type="PROSITE" id="PS00109">
    <property type="entry name" value="PROTEIN_KINASE_TYR"/>
    <property type="match status" value="1"/>
</dbReference>
<feature type="non-terminal residue" evidence="2">
    <location>
        <position position="257"/>
    </location>
</feature>
<dbReference type="STRING" id="74557.A0A1V9YRX3"/>
<keyword evidence="3" id="KW-1185">Reference proteome</keyword>
<dbReference type="SMART" id="SM00220">
    <property type="entry name" value="S_TKc"/>
    <property type="match status" value="1"/>
</dbReference>
<dbReference type="GO" id="GO:0004674">
    <property type="term" value="F:protein serine/threonine kinase activity"/>
    <property type="evidence" value="ECO:0007669"/>
    <property type="project" value="TreeGrafter"/>
</dbReference>
<gene>
    <name evidence="2" type="ORF">THRCLA_10337</name>
</gene>
<dbReference type="InterPro" id="IPR000719">
    <property type="entry name" value="Prot_kinase_dom"/>
</dbReference>
<dbReference type="InterPro" id="IPR011009">
    <property type="entry name" value="Kinase-like_dom_sf"/>
</dbReference>
<dbReference type="PROSITE" id="PS50011">
    <property type="entry name" value="PROTEIN_KINASE_DOM"/>
    <property type="match status" value="1"/>
</dbReference>
<dbReference type="Proteomes" id="UP000243217">
    <property type="component" value="Unassembled WGS sequence"/>
</dbReference>
<dbReference type="Pfam" id="PF07714">
    <property type="entry name" value="PK_Tyr_Ser-Thr"/>
    <property type="match status" value="1"/>
</dbReference>
<proteinExistence type="predicted"/>
<dbReference type="InterPro" id="IPR008266">
    <property type="entry name" value="Tyr_kinase_AS"/>
</dbReference>
<evidence type="ECO:0000313" key="2">
    <source>
        <dbReference type="EMBL" id="OQR88420.1"/>
    </source>
</evidence>
<organism evidence="2 3">
    <name type="scientific">Thraustotheca clavata</name>
    <dbReference type="NCBI Taxonomy" id="74557"/>
    <lineage>
        <taxon>Eukaryota</taxon>
        <taxon>Sar</taxon>
        <taxon>Stramenopiles</taxon>
        <taxon>Oomycota</taxon>
        <taxon>Saprolegniomycetes</taxon>
        <taxon>Saprolegniales</taxon>
        <taxon>Achlyaceae</taxon>
        <taxon>Thraustotheca</taxon>
    </lineage>
</organism>
<comment type="caution">
    <text evidence="2">The sequence shown here is derived from an EMBL/GenBank/DDBJ whole genome shotgun (WGS) entry which is preliminary data.</text>
</comment>
<reference evidence="2 3" key="1">
    <citation type="journal article" date="2014" name="Genome Biol. Evol.">
        <title>The secreted proteins of Achlya hypogyna and Thraustotheca clavata identify the ancestral oomycete secretome and reveal gene acquisitions by horizontal gene transfer.</title>
        <authorList>
            <person name="Misner I."/>
            <person name="Blouin N."/>
            <person name="Leonard G."/>
            <person name="Richards T.A."/>
            <person name="Lane C.E."/>
        </authorList>
    </citation>
    <scope>NUCLEOTIDE SEQUENCE [LARGE SCALE GENOMIC DNA]</scope>
    <source>
        <strain evidence="2 3">ATCC 34112</strain>
    </source>
</reference>
<feature type="domain" description="Protein kinase" evidence="1">
    <location>
        <begin position="1"/>
        <end position="205"/>
    </location>
</feature>